<protein>
    <submittedName>
        <fullName evidence="1">Uncharacterized protein</fullName>
    </submittedName>
</protein>
<accession>A0A9W4XJC6</accession>
<keyword evidence="2" id="KW-1185">Reference proteome</keyword>
<proteinExistence type="predicted"/>
<dbReference type="AlphaFoldDB" id="A0A9W4XJC6"/>
<reference evidence="1" key="1">
    <citation type="submission" date="2023-01" db="EMBL/GenBank/DDBJ databases">
        <authorList>
            <person name="Van Ghelder C."/>
            <person name="Rancurel C."/>
        </authorList>
    </citation>
    <scope>NUCLEOTIDE SEQUENCE</scope>
    <source>
        <strain evidence="1">CNCM I-4278</strain>
    </source>
</reference>
<dbReference type="EMBL" id="CAOQHR010000004">
    <property type="protein sequence ID" value="CAI6334084.1"/>
    <property type="molecule type" value="Genomic_DNA"/>
</dbReference>
<organism evidence="1 2">
    <name type="scientific">Periconia digitata</name>
    <dbReference type="NCBI Taxonomy" id="1303443"/>
    <lineage>
        <taxon>Eukaryota</taxon>
        <taxon>Fungi</taxon>
        <taxon>Dikarya</taxon>
        <taxon>Ascomycota</taxon>
        <taxon>Pezizomycotina</taxon>
        <taxon>Dothideomycetes</taxon>
        <taxon>Pleosporomycetidae</taxon>
        <taxon>Pleosporales</taxon>
        <taxon>Massarineae</taxon>
        <taxon>Periconiaceae</taxon>
        <taxon>Periconia</taxon>
    </lineage>
</organism>
<evidence type="ECO:0000313" key="2">
    <source>
        <dbReference type="Proteomes" id="UP001152607"/>
    </source>
</evidence>
<name>A0A9W4XJC6_9PLEO</name>
<dbReference type="Proteomes" id="UP001152607">
    <property type="component" value="Unassembled WGS sequence"/>
</dbReference>
<comment type="caution">
    <text evidence="1">The sequence shown here is derived from an EMBL/GenBank/DDBJ whole genome shotgun (WGS) entry which is preliminary data.</text>
</comment>
<gene>
    <name evidence="1" type="ORF">PDIGIT_LOCUS7138</name>
</gene>
<sequence length="147" mass="16085">MAIALKKSTTTLQVVNNQGSQSVCYLRNCTVFEHVCTQVADGTSSWVRRLATVFGVFLLGASERGSSHIPDTLSCCAVTLVVMSSMENLDQISHHRNNICVTFSRANCNLAASKMHSQSAMTDYLSTHPGITCSTYTEHVKLSPRRN</sequence>
<evidence type="ECO:0000313" key="1">
    <source>
        <dbReference type="EMBL" id="CAI6334084.1"/>
    </source>
</evidence>